<evidence type="ECO:0000313" key="2">
    <source>
        <dbReference type="EMBL" id="HFM97658.1"/>
    </source>
</evidence>
<accession>A0A7C3PFC0</accession>
<dbReference type="Pfam" id="PF00156">
    <property type="entry name" value="Pribosyltran"/>
    <property type="match status" value="1"/>
</dbReference>
<dbReference type="CDD" id="cd06223">
    <property type="entry name" value="PRTases_typeI"/>
    <property type="match status" value="1"/>
</dbReference>
<keyword evidence="2" id="KW-0808">Transferase</keyword>
<dbReference type="SUPFAM" id="SSF53271">
    <property type="entry name" value="PRTase-like"/>
    <property type="match status" value="1"/>
</dbReference>
<dbReference type="AlphaFoldDB" id="A0A7C3PFC0"/>
<reference evidence="2" key="1">
    <citation type="journal article" date="2020" name="mSystems">
        <title>Genome- and Community-Level Interaction Insights into Carbon Utilization and Element Cycling Functions of Hydrothermarchaeota in Hydrothermal Sediment.</title>
        <authorList>
            <person name="Zhou Z."/>
            <person name="Liu Y."/>
            <person name="Xu W."/>
            <person name="Pan J."/>
            <person name="Luo Z.H."/>
            <person name="Li M."/>
        </authorList>
    </citation>
    <scope>NUCLEOTIDE SEQUENCE [LARGE SCALE GENOMIC DNA]</scope>
    <source>
        <strain evidence="2">SpSt-418</strain>
    </source>
</reference>
<dbReference type="InterPro" id="IPR000836">
    <property type="entry name" value="PRTase_dom"/>
</dbReference>
<sequence>MHTHHAQFQNRIEAGQLLAAHLKAYANRSDVLVLGLPRGGVPVAYEVAKALNAPLDVCLVRKLGVPGHKELAMGAIAAGGVRVLNYEVVGWLGISGKMIDEVAAKELRELQRRDHVYRGTRAQPEIRDRTVILVDDGLATGSTMRAAISVIKPQRPGRLVVAVPVAAPEVCEQLRMEVDELVCLHTPEAFYAIGIWYENFSQTTDEEVCRLLAKPTVHYQNSFTSV</sequence>
<feature type="domain" description="Phosphoribosyltransferase" evidence="1">
    <location>
        <begin position="17"/>
        <end position="181"/>
    </location>
</feature>
<dbReference type="Gene3D" id="3.40.50.2020">
    <property type="match status" value="1"/>
</dbReference>
<protein>
    <submittedName>
        <fullName evidence="2">Phosphoribosyltransferase</fullName>
    </submittedName>
</protein>
<comment type="caution">
    <text evidence="2">The sequence shown here is derived from an EMBL/GenBank/DDBJ whole genome shotgun (WGS) entry which is preliminary data.</text>
</comment>
<dbReference type="InterPro" id="IPR029057">
    <property type="entry name" value="PRTase-like"/>
</dbReference>
<keyword evidence="2" id="KW-0328">Glycosyltransferase</keyword>
<dbReference type="GO" id="GO:0016757">
    <property type="term" value="F:glycosyltransferase activity"/>
    <property type="evidence" value="ECO:0007669"/>
    <property type="project" value="UniProtKB-KW"/>
</dbReference>
<proteinExistence type="predicted"/>
<gene>
    <name evidence="2" type="ORF">ENR64_07785</name>
</gene>
<name>A0A7C3PFC0_9CYAN</name>
<dbReference type="Gene3D" id="3.30.1310.20">
    <property type="entry name" value="PRTase-like"/>
    <property type="match status" value="1"/>
</dbReference>
<evidence type="ECO:0000259" key="1">
    <source>
        <dbReference type="Pfam" id="PF00156"/>
    </source>
</evidence>
<organism evidence="2">
    <name type="scientific">Oscillatoriales cyanobacterium SpSt-418</name>
    <dbReference type="NCBI Taxonomy" id="2282169"/>
    <lineage>
        <taxon>Bacteria</taxon>
        <taxon>Bacillati</taxon>
        <taxon>Cyanobacteriota</taxon>
        <taxon>Cyanophyceae</taxon>
        <taxon>Oscillatoriophycideae</taxon>
        <taxon>Oscillatoriales</taxon>
    </lineage>
</organism>
<dbReference type="EMBL" id="DSRU01000099">
    <property type="protein sequence ID" value="HFM97658.1"/>
    <property type="molecule type" value="Genomic_DNA"/>
</dbReference>